<evidence type="ECO:0000313" key="4">
    <source>
        <dbReference type="Proteomes" id="UP000253790"/>
    </source>
</evidence>
<evidence type="ECO:0000256" key="2">
    <source>
        <dbReference type="SAM" id="SignalP"/>
    </source>
</evidence>
<evidence type="ECO:0000256" key="1">
    <source>
        <dbReference type="SAM" id="MobiDB-lite"/>
    </source>
</evidence>
<sequence length="229" mass="24098">MTLTTPTTRRLAAAGLATALAVATLSGCAEEAPTHEETTSSSTDAAPTTADSATATTAAPDGAPTTADAEQKTEEPADETSSPTSLESSDGSFEVEVPGGWEDAIDMLDEKGVLLAAKDTERVDDFFTNVVVTTEKSVKNLTASVADAAKELAGKDGDYELLDAIDVDGEDAPGYTLVREVKDTQVHQVQRWINHDDKLYVVTFSAVESQAEQTAPLLDEILGSWSWTG</sequence>
<proteinExistence type="predicted"/>
<feature type="signal peptide" evidence="2">
    <location>
        <begin position="1"/>
        <end position="31"/>
    </location>
</feature>
<reference evidence="3 4" key="1">
    <citation type="submission" date="2018-07" db="EMBL/GenBank/DDBJ databases">
        <title>Complete genome sequencing of Ornithinimicrobium sp. AMA3305.</title>
        <authorList>
            <person name="Bae J.-W."/>
        </authorList>
    </citation>
    <scope>NUCLEOTIDE SEQUENCE [LARGE SCALE GENOMIC DNA]</scope>
    <source>
        <strain evidence="3 4">AMA3305</strain>
    </source>
</reference>
<organism evidence="3 4">
    <name type="scientific">Ornithinimicrobium avium</name>
    <dbReference type="NCBI Taxonomy" id="2283195"/>
    <lineage>
        <taxon>Bacteria</taxon>
        <taxon>Bacillati</taxon>
        <taxon>Actinomycetota</taxon>
        <taxon>Actinomycetes</taxon>
        <taxon>Micrococcales</taxon>
        <taxon>Ornithinimicrobiaceae</taxon>
        <taxon>Ornithinimicrobium</taxon>
    </lineage>
</organism>
<dbReference type="OrthoDB" id="4867352at2"/>
<keyword evidence="4" id="KW-1185">Reference proteome</keyword>
<keyword evidence="2" id="KW-0732">Signal</keyword>
<dbReference type="RefSeq" id="WP_114930218.1">
    <property type="nucleotide sequence ID" value="NZ_CP031229.1"/>
</dbReference>
<feature type="chain" id="PRO_5016996641" description="DUF1795 domain-containing protein" evidence="2">
    <location>
        <begin position="32"/>
        <end position="229"/>
    </location>
</feature>
<protein>
    <recommendedName>
        <fullName evidence="5">DUF1795 domain-containing protein</fullName>
    </recommendedName>
</protein>
<feature type="compositionally biased region" description="Low complexity" evidence="1">
    <location>
        <begin position="39"/>
        <end position="68"/>
    </location>
</feature>
<evidence type="ECO:0000313" key="3">
    <source>
        <dbReference type="EMBL" id="AXH97650.1"/>
    </source>
</evidence>
<dbReference type="Gene3D" id="3.40.1000.10">
    <property type="entry name" value="Mog1/PsbP, alpha/beta/alpha sandwich"/>
    <property type="match status" value="1"/>
</dbReference>
<gene>
    <name evidence="3" type="ORF">DV701_17405</name>
</gene>
<accession>A0A345NRJ2</accession>
<dbReference type="Proteomes" id="UP000253790">
    <property type="component" value="Chromosome"/>
</dbReference>
<evidence type="ECO:0008006" key="5">
    <source>
        <dbReference type="Google" id="ProtNLM"/>
    </source>
</evidence>
<feature type="compositionally biased region" description="Polar residues" evidence="1">
    <location>
        <begin position="79"/>
        <end position="91"/>
    </location>
</feature>
<feature type="region of interest" description="Disordered" evidence="1">
    <location>
        <begin position="28"/>
        <end position="97"/>
    </location>
</feature>
<dbReference type="AlphaFoldDB" id="A0A345NRJ2"/>
<dbReference type="KEGG" id="orn:DV701_17405"/>
<dbReference type="EMBL" id="CP031229">
    <property type="protein sequence ID" value="AXH97650.1"/>
    <property type="molecule type" value="Genomic_DNA"/>
</dbReference>
<name>A0A345NRJ2_9MICO</name>